<dbReference type="RefSeq" id="WP_085358845.1">
    <property type="nucleotide sequence ID" value="NZ_NAFC01000154.1"/>
</dbReference>
<evidence type="ECO:0000313" key="2">
    <source>
        <dbReference type="EMBL" id="OSJ13987.1"/>
    </source>
</evidence>
<name>A0A1X3FTJ3_9BRAD</name>
<feature type="domain" description="HNH nuclease" evidence="1">
    <location>
        <begin position="101"/>
        <end position="151"/>
    </location>
</feature>
<dbReference type="Proteomes" id="UP000193553">
    <property type="component" value="Unassembled WGS sequence"/>
</dbReference>
<evidence type="ECO:0000313" key="5">
    <source>
        <dbReference type="Proteomes" id="UP000193884"/>
    </source>
</evidence>
<dbReference type="GO" id="GO:0003676">
    <property type="term" value="F:nucleic acid binding"/>
    <property type="evidence" value="ECO:0007669"/>
    <property type="project" value="InterPro"/>
</dbReference>
<evidence type="ECO:0000259" key="1">
    <source>
        <dbReference type="SMART" id="SM00507"/>
    </source>
</evidence>
<proteinExistence type="predicted"/>
<dbReference type="AlphaFoldDB" id="A0A1X3FTJ3"/>
<dbReference type="OrthoDB" id="5292295at2"/>
<dbReference type="EMBL" id="NAFK01000151">
    <property type="protein sequence ID" value="OSJ30898.1"/>
    <property type="molecule type" value="Genomic_DNA"/>
</dbReference>
<dbReference type="GO" id="GO:0004519">
    <property type="term" value="F:endonuclease activity"/>
    <property type="evidence" value="ECO:0007669"/>
    <property type="project" value="InterPro"/>
</dbReference>
<dbReference type="CDD" id="cd00085">
    <property type="entry name" value="HNHc"/>
    <property type="match status" value="1"/>
</dbReference>
<dbReference type="InterPro" id="IPR003615">
    <property type="entry name" value="HNH_nuc"/>
</dbReference>
<dbReference type="Pfam" id="PF13280">
    <property type="entry name" value="WYL"/>
    <property type="match status" value="1"/>
</dbReference>
<sequence length="260" mass="30466">MTDGVLVDGSVFHKRCLERLKRDAEDFKFREQRLLSELRKPLGFIDNISMIFFRSRQIELLAAKQHLAERIRVARDEHEATLAKIRLIYDLWPTYPPDWDERQRLTNARDHYSCNGCGITGRLHLHHMRALSEGGTNRLENLALLCEKCHSAQHGGRKFKYEDRRINEPSTIEKKIELLNKALSQNKDVRFRYKKPDGSTTTRKVTPSEMRKLTVPGLQSLLGRKIKIEKEGKLCLFGYCHLRKAKRTFAVHRMQRIELC</sequence>
<organism evidence="2 4">
    <name type="scientific">Bradyrhizobium canariense</name>
    <dbReference type="NCBI Taxonomy" id="255045"/>
    <lineage>
        <taxon>Bacteria</taxon>
        <taxon>Pseudomonadati</taxon>
        <taxon>Pseudomonadota</taxon>
        <taxon>Alphaproteobacteria</taxon>
        <taxon>Hyphomicrobiales</taxon>
        <taxon>Nitrobacteraceae</taxon>
        <taxon>Bradyrhizobium</taxon>
    </lineage>
</organism>
<dbReference type="Pfam" id="PF01844">
    <property type="entry name" value="HNH"/>
    <property type="match status" value="1"/>
</dbReference>
<evidence type="ECO:0000313" key="4">
    <source>
        <dbReference type="Proteomes" id="UP000193553"/>
    </source>
</evidence>
<dbReference type="EMBL" id="NAFI01000161">
    <property type="protein sequence ID" value="OSJ13987.1"/>
    <property type="molecule type" value="Genomic_DNA"/>
</dbReference>
<dbReference type="SMART" id="SM00507">
    <property type="entry name" value="HNHc"/>
    <property type="match status" value="1"/>
</dbReference>
<accession>A0A1X3FTJ3</accession>
<evidence type="ECO:0000313" key="3">
    <source>
        <dbReference type="EMBL" id="OSJ30898.1"/>
    </source>
</evidence>
<dbReference type="GO" id="GO:0008270">
    <property type="term" value="F:zinc ion binding"/>
    <property type="evidence" value="ECO:0007669"/>
    <property type="project" value="InterPro"/>
</dbReference>
<reference evidence="4 5" key="1">
    <citation type="submission" date="2017-03" db="EMBL/GenBank/DDBJ databases">
        <title>Whole genome sequences of fourteen strains of Bradyrhizobium canariense and one strain of Bradyrhizobium japonicum isolated from Lupinus (Papilionoideae: Genisteae) species in Algeria.</title>
        <authorList>
            <person name="Crovadore J."/>
            <person name="Chekireb D."/>
            <person name="Brachmann A."/>
            <person name="Chablais R."/>
            <person name="Cochard B."/>
            <person name="Lefort F."/>
        </authorList>
    </citation>
    <scope>NUCLEOTIDE SEQUENCE [LARGE SCALE GENOMIC DNA]</scope>
    <source>
        <strain evidence="2 4">UBMA195</strain>
        <strain evidence="3 5">UBMAN05</strain>
    </source>
</reference>
<dbReference type="Proteomes" id="UP000193884">
    <property type="component" value="Unassembled WGS sequence"/>
</dbReference>
<dbReference type="PROSITE" id="PS52050">
    <property type="entry name" value="WYL"/>
    <property type="match status" value="1"/>
</dbReference>
<gene>
    <name evidence="3" type="ORF">BST63_11080</name>
    <name evidence="2" type="ORF">BSZ18_10650</name>
</gene>
<protein>
    <recommendedName>
        <fullName evidence="1">HNH nuclease domain-containing protein</fullName>
    </recommendedName>
</protein>
<keyword evidence="5" id="KW-1185">Reference proteome</keyword>
<dbReference type="Gene3D" id="1.10.30.50">
    <property type="match status" value="1"/>
</dbReference>
<dbReference type="InterPro" id="IPR026881">
    <property type="entry name" value="WYL_dom"/>
</dbReference>
<dbReference type="InterPro" id="IPR002711">
    <property type="entry name" value="HNH"/>
</dbReference>
<comment type="caution">
    <text evidence="2">The sequence shown here is derived from an EMBL/GenBank/DDBJ whole genome shotgun (WGS) entry which is preliminary data.</text>
</comment>